<evidence type="ECO:0000313" key="2">
    <source>
        <dbReference type="EMBL" id="KIR17297.1"/>
    </source>
</evidence>
<sequence>MSKLPAPDEHFPVVQSPSAPRNDLDPPIYSNPVLNVVGADRGLGVRHLDTYLYVTIMRWTNLQAGDTCEYFHGSRTLRLGFHTVKPEETGKSFFQLAINEESVPRGLSSPVFVRLVRNGPGTPSTSDDLTVFVKDTRPGLDEQPGLGYHDKLLLSLPDDLAAPGAVLTPERAAQGVVFTLDYPGKRVRDKILLYWDTITQVVVFELDDDHASGAKPIEVEVPASVIGTGSGLIPIRYQVLDEVENRSGHVEHFSQAVHVQAELDPSLLRRARFLVGTTSVTSVNYDQDAGKFFAVQVVTPFQLPDGRFVPANARVIATLGGTRLDESTFELDLPDQGADPGWPTSFPVDDGIIKQLIQGSMKITWRLEFPLGTVLAKSQSLTILISGTIADMPAVTVVQADAGLIDPNEPFITINYPNPAYTPYDPDSLVRLRMEAVLPGGGLVDYEQSHIAGAPPPPTRFRTVTQANFTRFIGLGDVRVFYTVDDGLMRALGTGTQAIRESEPTYVRFGERIAEMPRPEIDRVDENHNLDPDDLLGQLDITLPYAMTFDGDVYAWRLSGTAADGSTHGDIRLNRATAGAPVPFSLCRHYADTNLGGVIRLSYSLIPANGGRTLRSEILEVTVGKALGDLPRPEVLEASKAPDQLAPEAVTAGATIRVTLPQMLPTDRIRACWTGIPDIGSHCETKDGDTRKTVDFTVPPQVVGANIAPFGQRINVHYFLIRNGRETPSPILDLLLLNLTTLPIPTIEGIGDAPVLDTSRLNGTERTMINIWHFIHRAQRMWMEYSGTYDTVPETPYFEATYTNNLVTAEGEASGILPPTPVDELRKLKDGTLLIIRFWICFDRSFNKANAVLFRERHYIVQAMPGVLPHPLINGTTDTGPNVTVDPLPIEHNTTVTVRYTGMSGRDRITLCWFFDDGTCHSVIENGLDGGTVVFNLTSAKVLHRSVNSTVCLKYSLEREGVDEPIPSEVQTVKVNTILPADLPQPRINNIAPGGTLDLETFTGNGVCSVNKWPLSAVGHRIWITCVSAGMAPLHVLTADGALVSPTEAANGLADKPVLRSWLNELHSNSQITVTVEIKFNGSSDKTNSVQFPSTTYTVIRPALSIDKTPMQLKNLQVIQNYGWSVRPYTPSTRHAEGGVPPYTYSSSNSQIAQVSETAGDVIGIANGNAIITATDATGEQVNYPVTVENIYRLQVNNTFMDPVAARNWIASVGGITSPNDGGLAGLLVDRLTYPGRDLFNSQTDYNNGIYYAHNTVYPQYIINIYMTAQGWTGASNVLYTNTLRLRAMAIILT</sequence>
<evidence type="ECO:0000256" key="1">
    <source>
        <dbReference type="SAM" id="MobiDB-lite"/>
    </source>
</evidence>
<dbReference type="Gene3D" id="2.60.40.1080">
    <property type="match status" value="1"/>
</dbReference>
<accession>A0A0D0RD11</accession>
<dbReference type="EMBL" id="JXCQ01000091">
    <property type="protein sequence ID" value="KIR17297.1"/>
    <property type="molecule type" value="Genomic_DNA"/>
</dbReference>
<organism evidence="2 3">
    <name type="scientific">Pseudomonas fluorescens</name>
    <dbReference type="NCBI Taxonomy" id="294"/>
    <lineage>
        <taxon>Bacteria</taxon>
        <taxon>Pseudomonadati</taxon>
        <taxon>Pseudomonadota</taxon>
        <taxon>Gammaproteobacteria</taxon>
        <taxon>Pseudomonadales</taxon>
        <taxon>Pseudomonadaceae</taxon>
        <taxon>Pseudomonas</taxon>
    </lineage>
</organism>
<dbReference type="RefSeq" id="WP_235387869.1">
    <property type="nucleotide sequence ID" value="NZ_JXCQ01000091.1"/>
</dbReference>
<evidence type="ECO:0000313" key="3">
    <source>
        <dbReference type="Proteomes" id="UP000032210"/>
    </source>
</evidence>
<evidence type="ECO:0008006" key="4">
    <source>
        <dbReference type="Google" id="ProtNLM"/>
    </source>
</evidence>
<proteinExistence type="predicted"/>
<feature type="region of interest" description="Disordered" evidence="1">
    <location>
        <begin position="1"/>
        <end position="26"/>
    </location>
</feature>
<dbReference type="PATRIC" id="fig|294.125.peg.5385"/>
<gene>
    <name evidence="2" type="ORF">PFLU3_52380</name>
</gene>
<dbReference type="SUPFAM" id="SSF49373">
    <property type="entry name" value="Invasin/intimin cell-adhesion fragments"/>
    <property type="match status" value="1"/>
</dbReference>
<name>A0A0D0RD11_PSEFL</name>
<feature type="compositionally biased region" description="Basic and acidic residues" evidence="1">
    <location>
        <begin position="1"/>
        <end position="11"/>
    </location>
</feature>
<dbReference type="InterPro" id="IPR008964">
    <property type="entry name" value="Invasin/intimin_cell_adhesion"/>
</dbReference>
<protein>
    <recommendedName>
        <fullName evidence="4">BIG2 domain-containing protein</fullName>
    </recommendedName>
</protein>
<reference evidence="2 3" key="1">
    <citation type="submission" date="2015-01" db="EMBL/GenBank/DDBJ databases">
        <title>Genome sequence of the beneficial rhizobacterium Pseudomonas fluorescens 2-79.</title>
        <authorList>
            <person name="Thuermer A."/>
            <person name="Daniel R."/>
        </authorList>
    </citation>
    <scope>NUCLEOTIDE SEQUENCE [LARGE SCALE GENOMIC DNA]</scope>
    <source>
        <strain evidence="2 3">2-79</strain>
    </source>
</reference>
<comment type="caution">
    <text evidence="2">The sequence shown here is derived from an EMBL/GenBank/DDBJ whole genome shotgun (WGS) entry which is preliminary data.</text>
</comment>
<dbReference type="Proteomes" id="UP000032210">
    <property type="component" value="Unassembled WGS sequence"/>
</dbReference>